<dbReference type="GO" id="GO:0003677">
    <property type="term" value="F:DNA binding"/>
    <property type="evidence" value="ECO:0007669"/>
    <property type="project" value="InterPro"/>
</dbReference>
<evidence type="ECO:0000313" key="2">
    <source>
        <dbReference type="EMBL" id="SEQ11039.1"/>
    </source>
</evidence>
<protein>
    <submittedName>
        <fullName evidence="2">Helix-turn-helix</fullName>
    </submittedName>
</protein>
<accession>A0A1H9DCE9</accession>
<organism evidence="2 3">
    <name type="scientific">Treponema bryantii</name>
    <dbReference type="NCBI Taxonomy" id="163"/>
    <lineage>
        <taxon>Bacteria</taxon>
        <taxon>Pseudomonadati</taxon>
        <taxon>Spirochaetota</taxon>
        <taxon>Spirochaetia</taxon>
        <taxon>Spirochaetales</taxon>
        <taxon>Treponemataceae</taxon>
        <taxon>Treponema</taxon>
    </lineage>
</organism>
<gene>
    <name evidence="2" type="ORF">SAMN04487977_102522</name>
</gene>
<dbReference type="Pfam" id="PF01381">
    <property type="entry name" value="HTH_3"/>
    <property type="match status" value="1"/>
</dbReference>
<dbReference type="PROSITE" id="PS50943">
    <property type="entry name" value="HTH_CROC1"/>
    <property type="match status" value="1"/>
</dbReference>
<sequence>MKTTFLRPVLDLDATGAKIKTLMKQRGISPRQLQLILNFPYVQTVYNWFAGKNMTTIDNLVVLAQILGVPMDEIVVTTMVEVDIEEEEGREVLSA</sequence>
<feature type="domain" description="HTH cro/C1-type" evidence="1">
    <location>
        <begin position="19"/>
        <end position="74"/>
    </location>
</feature>
<dbReference type="Gene3D" id="1.10.260.40">
    <property type="entry name" value="lambda repressor-like DNA-binding domains"/>
    <property type="match status" value="1"/>
</dbReference>
<evidence type="ECO:0000259" key="1">
    <source>
        <dbReference type="PROSITE" id="PS50943"/>
    </source>
</evidence>
<dbReference type="STRING" id="163.SAMN04487775_11910"/>
<dbReference type="SUPFAM" id="SSF47413">
    <property type="entry name" value="lambda repressor-like DNA-binding domains"/>
    <property type="match status" value="1"/>
</dbReference>
<dbReference type="InterPro" id="IPR001387">
    <property type="entry name" value="Cro/C1-type_HTH"/>
</dbReference>
<dbReference type="SMART" id="SM00530">
    <property type="entry name" value="HTH_XRE"/>
    <property type="match status" value="1"/>
</dbReference>
<reference evidence="2 3" key="1">
    <citation type="submission" date="2016-10" db="EMBL/GenBank/DDBJ databases">
        <authorList>
            <person name="de Groot N.N."/>
        </authorList>
    </citation>
    <scope>NUCLEOTIDE SEQUENCE [LARGE SCALE GENOMIC DNA]</scope>
    <source>
        <strain evidence="2 3">B25</strain>
    </source>
</reference>
<dbReference type="CDD" id="cd00093">
    <property type="entry name" value="HTH_XRE"/>
    <property type="match status" value="1"/>
</dbReference>
<dbReference type="Proteomes" id="UP000182360">
    <property type="component" value="Unassembled WGS sequence"/>
</dbReference>
<dbReference type="EMBL" id="FOFU01000002">
    <property type="protein sequence ID" value="SEQ11039.1"/>
    <property type="molecule type" value="Genomic_DNA"/>
</dbReference>
<keyword evidence="3" id="KW-1185">Reference proteome</keyword>
<dbReference type="RefSeq" id="WP_143064169.1">
    <property type="nucleotide sequence ID" value="NZ_FOFU01000002.1"/>
</dbReference>
<dbReference type="InterPro" id="IPR010982">
    <property type="entry name" value="Lambda_DNA-bd_dom_sf"/>
</dbReference>
<dbReference type="OrthoDB" id="360709at2"/>
<evidence type="ECO:0000313" key="3">
    <source>
        <dbReference type="Proteomes" id="UP000182360"/>
    </source>
</evidence>
<dbReference type="AlphaFoldDB" id="A0A1H9DCE9"/>
<proteinExistence type="predicted"/>
<name>A0A1H9DCE9_9SPIR</name>